<evidence type="ECO:0000313" key="1">
    <source>
        <dbReference type="EMBL" id="CAB3799993.1"/>
    </source>
</evidence>
<proteinExistence type="predicted"/>
<name>A0A6J5GG74_9BURK</name>
<evidence type="ECO:0000313" key="2">
    <source>
        <dbReference type="Proteomes" id="UP000494252"/>
    </source>
</evidence>
<reference evidence="1 2" key="1">
    <citation type="submission" date="2020-04" db="EMBL/GenBank/DDBJ databases">
        <authorList>
            <person name="De Canck E."/>
        </authorList>
    </citation>
    <scope>NUCLEOTIDE SEQUENCE [LARGE SCALE GENOMIC DNA]</scope>
    <source>
        <strain evidence="1 2">LMG 27177</strain>
    </source>
</reference>
<keyword evidence="2" id="KW-1185">Reference proteome</keyword>
<dbReference type="Pfam" id="PF19749">
    <property type="entry name" value="DUF6236"/>
    <property type="match status" value="1"/>
</dbReference>
<dbReference type="EMBL" id="CADIKI010000015">
    <property type="protein sequence ID" value="CAB3799993.1"/>
    <property type="molecule type" value="Genomic_DNA"/>
</dbReference>
<dbReference type="RefSeq" id="WP_175163447.1">
    <property type="nucleotide sequence ID" value="NZ_CADIKI010000015.1"/>
</dbReference>
<dbReference type="InterPro" id="IPR046203">
    <property type="entry name" value="DUF6236"/>
</dbReference>
<sequence length="339" mass="38435">MRNNALYFPYVSIPDTAWTMRTLLYWDKVSAIVPLELAYRPEELDVFMRELLDVGLVNTVIPAQYLWRLEQFDTAFVKLVEARLRTFHYSPEKIKARPRVRIHIEKLQGIPEFLVRSGAAERLDDSWYMVEASIAKLFMAYLAVCLGGLEEVDAAPVTNRWEYTSLLGLGRTQRRPQRPAHQDARHEILDCLLPVPEGEVNLAAIVKFKEQYGDLLPALRRVIEVRSAEIALLQDAEDRADAISDFVKQSKLQIDELSDAMRFNWKKLTFGALFPLAANGIQWATTSPDSPALWAGTALSFASAAYTALTSPGENSASLRKEPLAYIAHAHRRFATKRD</sequence>
<organism evidence="1 2">
    <name type="scientific">Paraburkholderia fynbosensis</name>
    <dbReference type="NCBI Taxonomy" id="1200993"/>
    <lineage>
        <taxon>Bacteria</taxon>
        <taxon>Pseudomonadati</taxon>
        <taxon>Pseudomonadota</taxon>
        <taxon>Betaproteobacteria</taxon>
        <taxon>Burkholderiales</taxon>
        <taxon>Burkholderiaceae</taxon>
        <taxon>Paraburkholderia</taxon>
    </lineage>
</organism>
<dbReference type="Proteomes" id="UP000494252">
    <property type="component" value="Unassembled WGS sequence"/>
</dbReference>
<dbReference type="AlphaFoldDB" id="A0A6J5GG74"/>
<protein>
    <submittedName>
        <fullName evidence="1">Uncharacterized protein</fullName>
    </submittedName>
</protein>
<accession>A0A6J5GG74</accession>
<gene>
    <name evidence="1" type="ORF">LMG27177_04707</name>
</gene>